<dbReference type="Proteomes" id="UP000607653">
    <property type="component" value="Unassembled WGS sequence"/>
</dbReference>
<organism evidence="1 2">
    <name type="scientific">Nelumbo nucifera</name>
    <name type="common">Sacred lotus</name>
    <dbReference type="NCBI Taxonomy" id="4432"/>
    <lineage>
        <taxon>Eukaryota</taxon>
        <taxon>Viridiplantae</taxon>
        <taxon>Streptophyta</taxon>
        <taxon>Embryophyta</taxon>
        <taxon>Tracheophyta</taxon>
        <taxon>Spermatophyta</taxon>
        <taxon>Magnoliopsida</taxon>
        <taxon>Proteales</taxon>
        <taxon>Nelumbonaceae</taxon>
        <taxon>Nelumbo</taxon>
    </lineage>
</organism>
<gene>
    <name evidence="1" type="ORF">HUJ06_027482</name>
</gene>
<name>A0A822XWJ8_NELNU</name>
<dbReference type="EMBL" id="DUZY01000002">
    <property type="protein sequence ID" value="DAD26014.1"/>
    <property type="molecule type" value="Genomic_DNA"/>
</dbReference>
<comment type="caution">
    <text evidence="1">The sequence shown here is derived from an EMBL/GenBank/DDBJ whole genome shotgun (WGS) entry which is preliminary data.</text>
</comment>
<keyword evidence="2" id="KW-1185">Reference proteome</keyword>
<proteinExistence type="predicted"/>
<sequence>MQQAVEEVVERWRGRWQRRRRRWWRCRRWSYVGRGQSVRYVKRRWGEGETCASCLVVTCFTGCVYCHGLRRGILAPAVDSGFRPTMCWERSRDSGVFFSE</sequence>
<dbReference type="AlphaFoldDB" id="A0A822XWJ8"/>
<evidence type="ECO:0000313" key="2">
    <source>
        <dbReference type="Proteomes" id="UP000607653"/>
    </source>
</evidence>
<accession>A0A822XWJ8</accession>
<reference evidence="1 2" key="1">
    <citation type="journal article" date="2020" name="Mol. Biol. Evol.">
        <title>Distinct Expression and Methylation Patterns for Genes with Different Fates following a Single Whole-Genome Duplication in Flowering Plants.</title>
        <authorList>
            <person name="Shi T."/>
            <person name="Rahmani R.S."/>
            <person name="Gugger P.F."/>
            <person name="Wang M."/>
            <person name="Li H."/>
            <person name="Zhang Y."/>
            <person name="Li Z."/>
            <person name="Wang Q."/>
            <person name="Van de Peer Y."/>
            <person name="Marchal K."/>
            <person name="Chen J."/>
        </authorList>
    </citation>
    <scope>NUCLEOTIDE SEQUENCE [LARGE SCALE GENOMIC DNA]</scope>
    <source>
        <tissue evidence="1">Leaf</tissue>
    </source>
</reference>
<protein>
    <submittedName>
        <fullName evidence="1">Uncharacterized protein</fullName>
    </submittedName>
</protein>
<evidence type="ECO:0000313" key="1">
    <source>
        <dbReference type="EMBL" id="DAD26014.1"/>
    </source>
</evidence>